<feature type="compositionally biased region" description="Low complexity" evidence="2">
    <location>
        <begin position="92"/>
        <end position="101"/>
    </location>
</feature>
<proteinExistence type="predicted"/>
<dbReference type="VEuPathDB" id="FungiDB:DIURU_003605"/>
<dbReference type="OMA" id="KMDESFR"/>
<organism evidence="3 4">
    <name type="scientific">Diutina rugosa</name>
    <name type="common">Yeast</name>
    <name type="synonym">Candida rugosa</name>
    <dbReference type="NCBI Taxonomy" id="5481"/>
    <lineage>
        <taxon>Eukaryota</taxon>
        <taxon>Fungi</taxon>
        <taxon>Dikarya</taxon>
        <taxon>Ascomycota</taxon>
        <taxon>Saccharomycotina</taxon>
        <taxon>Pichiomycetes</taxon>
        <taxon>Debaryomycetaceae</taxon>
        <taxon>Diutina</taxon>
    </lineage>
</organism>
<dbReference type="RefSeq" id="XP_034011858.1">
    <property type="nucleotide sequence ID" value="XM_034156386.1"/>
</dbReference>
<name>A0A642UQQ2_DIURU</name>
<dbReference type="SUPFAM" id="SSF57997">
    <property type="entry name" value="Tropomyosin"/>
    <property type="match status" value="1"/>
</dbReference>
<feature type="region of interest" description="Disordered" evidence="2">
    <location>
        <begin position="541"/>
        <end position="563"/>
    </location>
</feature>
<feature type="compositionally biased region" description="Polar residues" evidence="2">
    <location>
        <begin position="47"/>
        <end position="91"/>
    </location>
</feature>
<comment type="caution">
    <text evidence="3">The sequence shown here is derived from an EMBL/GenBank/DDBJ whole genome shotgun (WGS) entry which is preliminary data.</text>
</comment>
<evidence type="ECO:0000313" key="4">
    <source>
        <dbReference type="Proteomes" id="UP000449547"/>
    </source>
</evidence>
<dbReference type="AlphaFoldDB" id="A0A642UQQ2"/>
<dbReference type="Proteomes" id="UP000449547">
    <property type="component" value="Unassembled WGS sequence"/>
</dbReference>
<dbReference type="Gene3D" id="1.10.287.1490">
    <property type="match status" value="1"/>
</dbReference>
<feature type="region of interest" description="Disordered" evidence="2">
    <location>
        <begin position="202"/>
        <end position="266"/>
    </location>
</feature>
<sequence>MSSDQLSPVAVPRKSDMSSRYSQNGTSADSATMADSTHPQLDPPTSPHINHTVAQPPVKSSASRTKRSLTGTPLISRETTYQAHRSTYSSSQRMRLNQPRRPLQPPYSAGPRSVAVERPEIPVLDPDVDGDLSDDSSPIKRGSKVAGLQSSRVYHHPGDGEPPAKYIKVSSSASNPTSSPQVPPSTREADVTILPLASHLAPPTDYITPERWTEPVAKSPPVDQHVRITSHPDQDTTSPLKTKTEAHSGNNGSVPQESLSPTNWDEDLEQIRHEYRQLADNLYRQLDTKHDRITILETEQKRHESELLRARQRSSELEVELKSTRHQLQQAQQQRDHHSHQHNSLSLEYEQLQEDLDEREARITQLEDEKSRHDEAMNQLQDKLTETEHELDKVVSSFKQVREQLVDLQGQYDELASQESAYKDEIDDLHRKIKQYDDTRRSQQTEVSDLRRRLADTQEKYASLESRNAKLEEEYNQAKDVMNQVRQMEEGLNNLEQVLTKTERRNAELNDELEQEKLAHRESIKQLSADQEEITRKLEAAYTDENRHRQQVEDLQKQTRESSDEIGRLTREIRQWERRYDELNEAYHRDASEWKRKVEYEAAQSGDIRQAHAQELADLKAKHAAELSIQADKHARERQKADDEIRNLKAEADRALASQAHYEQELQEVQAKCDRDWEEKWNVSMAEIVQTHELRLQEVEQYLHAEYGRKHQEKVKSIKDVHQSNMEAMRDRMLQAEKKAERIKEDFEQYKKSLKYHD</sequence>
<feature type="coiled-coil region" evidence="1">
    <location>
        <begin position="719"/>
        <end position="753"/>
    </location>
</feature>
<evidence type="ECO:0000256" key="1">
    <source>
        <dbReference type="SAM" id="Coils"/>
    </source>
</evidence>
<feature type="coiled-coil region" evidence="1">
    <location>
        <begin position="624"/>
        <end position="672"/>
    </location>
</feature>
<dbReference type="GeneID" id="54782256"/>
<feature type="compositionally biased region" description="Basic and acidic residues" evidence="2">
    <location>
        <begin position="224"/>
        <end position="234"/>
    </location>
</feature>
<evidence type="ECO:0000256" key="2">
    <source>
        <dbReference type="SAM" id="MobiDB-lite"/>
    </source>
</evidence>
<feature type="compositionally biased region" description="Polar residues" evidence="2">
    <location>
        <begin position="18"/>
        <end position="39"/>
    </location>
</feature>
<keyword evidence="4" id="KW-1185">Reference proteome</keyword>
<evidence type="ECO:0000313" key="3">
    <source>
        <dbReference type="EMBL" id="KAA8901235.1"/>
    </source>
</evidence>
<accession>A0A642UQQ2</accession>
<keyword evidence="1" id="KW-0175">Coiled coil</keyword>
<feature type="compositionally biased region" description="Polar residues" evidence="2">
    <location>
        <begin position="235"/>
        <end position="263"/>
    </location>
</feature>
<feature type="compositionally biased region" description="Low complexity" evidence="2">
    <location>
        <begin position="170"/>
        <end position="179"/>
    </location>
</feature>
<dbReference type="OrthoDB" id="5367584at2759"/>
<protein>
    <submittedName>
        <fullName evidence="3">Uncharacterized protein</fullName>
    </submittedName>
</protein>
<feature type="region of interest" description="Disordered" evidence="2">
    <location>
        <begin position="1"/>
        <end position="189"/>
    </location>
</feature>
<gene>
    <name evidence="3" type="ORF">DIURU_003605</name>
</gene>
<reference evidence="3 4" key="1">
    <citation type="submission" date="2019-07" db="EMBL/GenBank/DDBJ databases">
        <title>Genome assembly of two rare yeast pathogens: Diutina rugosa and Trichomonascus ciferrii.</title>
        <authorList>
            <person name="Mixao V."/>
            <person name="Saus E."/>
            <person name="Hansen A."/>
            <person name="Lass-Flor C."/>
            <person name="Gabaldon T."/>
        </authorList>
    </citation>
    <scope>NUCLEOTIDE SEQUENCE [LARGE SCALE GENOMIC DNA]</scope>
    <source>
        <strain evidence="3 4">CBS 613</strain>
    </source>
</reference>
<dbReference type="EMBL" id="SWFT01000105">
    <property type="protein sequence ID" value="KAA8901235.1"/>
    <property type="molecule type" value="Genomic_DNA"/>
</dbReference>